<evidence type="ECO:0000259" key="10">
    <source>
        <dbReference type="Pfam" id="PF00890"/>
    </source>
</evidence>
<sequence>MMYACRRIVTASRTGKICDGPLQTIMSRRIASSAVTGVRANFSKKTELARIPGRSTTIHRRIGTISRGISSGCPDVSADDRIVIVGTGVAGCASALIAAEQHKVPVTLVCAGSAMTDCNSYWAQGGIIYRNSDPASNDSEDSLAKDVHRAGAGLSVDSAVRKLAREGPGRVSELLLGMKKEFANVPFDRDEHGNLRFCLEASHAAPRIIHYADCTGKAITEHITAAVASHPRITVLTDTIVTDLITQDFSQSSVDPACLGVRTINKKTGVSSSLFASRGTVLASGGLGGIYEHSTNPLGFNALGSSVALACRSDVRTSDLEYVQFHPTALFIPNTSRFLLTEALRGEGAILRDRTGRAFGTDFHPDGELAPRDIVARGVFNEVQKSTSPDEHNAFLDISHRDAQWLRGRFPTIDKHLHGQGIDMTKQPIPIVPAAHYTCGGVTTNSDGQTSLKGLYAAGESARTGLHGGNRLASTSLLEGLVYGAAVADHIGNSDEARETHEWTSRAIDQLKSEGAEDMHQLSSASSSVASTTAKELLFELRRTMWDYVGVVRTPTGLSTALSDLRGIREEAEDLFATCITAETAGLRDAAYAGEAVALAAHSNRVSAGAHCVVLEDYGSDSDSDSESVAAGA</sequence>
<keyword evidence="7" id="KW-0274">FAD</keyword>
<gene>
    <name evidence="12" type="ORF">DBRI1063_LOCUS1035</name>
</gene>
<dbReference type="Gene3D" id="1.20.58.100">
    <property type="entry name" value="Fumarate reductase/succinate dehydrogenase flavoprotein-like, C-terminal domain"/>
    <property type="match status" value="1"/>
</dbReference>
<evidence type="ECO:0000256" key="4">
    <source>
        <dbReference type="ARBA" id="ARBA00012173"/>
    </source>
</evidence>
<evidence type="ECO:0000256" key="3">
    <source>
        <dbReference type="ARBA" id="ARBA00008562"/>
    </source>
</evidence>
<dbReference type="UniPathway" id="UPA00253">
    <property type="reaction ID" value="UER00326"/>
</dbReference>
<proteinExistence type="inferred from homology"/>
<dbReference type="GO" id="GO:0009435">
    <property type="term" value="P:NAD+ biosynthetic process"/>
    <property type="evidence" value="ECO:0007669"/>
    <property type="project" value="UniProtKB-UniPathway"/>
</dbReference>
<comment type="catalytic activity">
    <reaction evidence="9">
        <text>L-aspartate + O2 = iminosuccinate + H2O2</text>
        <dbReference type="Rhea" id="RHEA:25876"/>
        <dbReference type="ChEBI" id="CHEBI:15379"/>
        <dbReference type="ChEBI" id="CHEBI:16240"/>
        <dbReference type="ChEBI" id="CHEBI:29991"/>
        <dbReference type="ChEBI" id="CHEBI:77875"/>
        <dbReference type="EC" id="1.4.3.16"/>
    </reaction>
</comment>
<dbReference type="AlphaFoldDB" id="A0A6V2Q053"/>
<evidence type="ECO:0000256" key="9">
    <source>
        <dbReference type="ARBA" id="ARBA00050942"/>
    </source>
</evidence>
<evidence type="ECO:0000256" key="1">
    <source>
        <dbReference type="ARBA" id="ARBA00001974"/>
    </source>
</evidence>
<feature type="domain" description="Fumarate reductase/succinate dehydrogenase flavoprotein-like C-terminal" evidence="11">
    <location>
        <begin position="540"/>
        <end position="612"/>
    </location>
</feature>
<comment type="pathway">
    <text evidence="2">Cofactor biosynthesis; NAD(+) biosynthesis; iminoaspartate from L-aspartate (oxidase route): step 1/1.</text>
</comment>
<dbReference type="InterPro" id="IPR015939">
    <property type="entry name" value="Fum_Rdtase/Succ_DH_flav-like_C"/>
</dbReference>
<dbReference type="InterPro" id="IPR036188">
    <property type="entry name" value="FAD/NAD-bd_sf"/>
</dbReference>
<dbReference type="PRINTS" id="PR00368">
    <property type="entry name" value="FADPNR"/>
</dbReference>
<keyword evidence="6" id="KW-0662">Pyridine nucleotide biosynthesis</keyword>
<evidence type="ECO:0000313" key="12">
    <source>
        <dbReference type="EMBL" id="CAD9314629.1"/>
    </source>
</evidence>
<dbReference type="InterPro" id="IPR037099">
    <property type="entry name" value="Fum_R/Succ_DH_flav-like_C_sf"/>
</dbReference>
<evidence type="ECO:0000256" key="5">
    <source>
        <dbReference type="ARBA" id="ARBA00022630"/>
    </source>
</evidence>
<organism evidence="12">
    <name type="scientific">Ditylum brightwellii</name>
    <dbReference type="NCBI Taxonomy" id="49249"/>
    <lineage>
        <taxon>Eukaryota</taxon>
        <taxon>Sar</taxon>
        <taxon>Stramenopiles</taxon>
        <taxon>Ochrophyta</taxon>
        <taxon>Bacillariophyta</taxon>
        <taxon>Mediophyceae</taxon>
        <taxon>Lithodesmiophycidae</taxon>
        <taxon>Lithodesmiales</taxon>
        <taxon>Lithodesmiaceae</taxon>
        <taxon>Ditylum</taxon>
    </lineage>
</organism>
<evidence type="ECO:0000256" key="2">
    <source>
        <dbReference type="ARBA" id="ARBA00004950"/>
    </source>
</evidence>
<dbReference type="Pfam" id="PF00890">
    <property type="entry name" value="FAD_binding_2"/>
    <property type="match status" value="1"/>
</dbReference>
<comment type="cofactor">
    <cofactor evidence="1">
        <name>FAD</name>
        <dbReference type="ChEBI" id="CHEBI:57692"/>
    </cofactor>
</comment>
<feature type="domain" description="FAD-dependent oxidoreductase 2 FAD-binding" evidence="10">
    <location>
        <begin position="82"/>
        <end position="477"/>
    </location>
</feature>
<keyword evidence="5" id="KW-0285">Flavoprotein</keyword>
<reference evidence="12" key="1">
    <citation type="submission" date="2021-01" db="EMBL/GenBank/DDBJ databases">
        <authorList>
            <person name="Corre E."/>
            <person name="Pelletier E."/>
            <person name="Niang G."/>
            <person name="Scheremetjew M."/>
            <person name="Finn R."/>
            <person name="Kale V."/>
            <person name="Holt S."/>
            <person name="Cochrane G."/>
            <person name="Meng A."/>
            <person name="Brown T."/>
            <person name="Cohen L."/>
        </authorList>
    </citation>
    <scope>NUCLEOTIDE SEQUENCE</scope>
    <source>
        <strain evidence="12">Pop2</strain>
    </source>
</reference>
<dbReference type="Pfam" id="PF02910">
    <property type="entry name" value="Succ_DH_flav_C"/>
    <property type="match status" value="1"/>
</dbReference>
<dbReference type="InterPro" id="IPR003953">
    <property type="entry name" value="FAD-dep_OxRdtase_2_FAD-bd"/>
</dbReference>
<dbReference type="EC" id="1.4.3.16" evidence="4"/>
<dbReference type="InterPro" id="IPR027477">
    <property type="entry name" value="Succ_DH/fumarate_Rdtase_cat_sf"/>
</dbReference>
<keyword evidence="8" id="KW-0560">Oxidoreductase</keyword>
<name>A0A6V2Q053_9STRA</name>
<dbReference type="GO" id="GO:0008734">
    <property type="term" value="F:L-aspartate oxidase activity"/>
    <property type="evidence" value="ECO:0007669"/>
    <property type="project" value="UniProtKB-EC"/>
</dbReference>
<dbReference type="EMBL" id="HBGN01001548">
    <property type="protein sequence ID" value="CAD9314629.1"/>
    <property type="molecule type" value="Transcribed_RNA"/>
</dbReference>
<evidence type="ECO:0000259" key="11">
    <source>
        <dbReference type="Pfam" id="PF02910"/>
    </source>
</evidence>
<dbReference type="PANTHER" id="PTHR42716:SF2">
    <property type="entry name" value="L-ASPARTATE OXIDASE, CHLOROPLASTIC"/>
    <property type="match status" value="1"/>
</dbReference>
<dbReference type="FunFam" id="3.90.700.10:FF:000002">
    <property type="entry name" value="L-aspartate oxidase"/>
    <property type="match status" value="1"/>
</dbReference>
<dbReference type="InterPro" id="IPR005288">
    <property type="entry name" value="NadB"/>
</dbReference>
<dbReference type="Gene3D" id="3.90.700.10">
    <property type="entry name" value="Succinate dehydrogenase/fumarate reductase flavoprotein, catalytic domain"/>
    <property type="match status" value="1"/>
</dbReference>
<evidence type="ECO:0000256" key="8">
    <source>
        <dbReference type="ARBA" id="ARBA00023002"/>
    </source>
</evidence>
<dbReference type="PANTHER" id="PTHR42716">
    <property type="entry name" value="L-ASPARTATE OXIDASE"/>
    <property type="match status" value="1"/>
</dbReference>
<dbReference type="Gene3D" id="3.50.50.60">
    <property type="entry name" value="FAD/NAD(P)-binding domain"/>
    <property type="match status" value="1"/>
</dbReference>
<evidence type="ECO:0000256" key="6">
    <source>
        <dbReference type="ARBA" id="ARBA00022642"/>
    </source>
</evidence>
<protein>
    <recommendedName>
        <fullName evidence="4">L-aspartate oxidase</fullName>
        <ecNumber evidence="4">1.4.3.16</ecNumber>
    </recommendedName>
</protein>
<dbReference type="SUPFAM" id="SSF51905">
    <property type="entry name" value="FAD/NAD(P)-binding domain"/>
    <property type="match status" value="1"/>
</dbReference>
<dbReference type="SUPFAM" id="SSF46977">
    <property type="entry name" value="Succinate dehydrogenase/fumarate reductase flavoprotein C-terminal domain"/>
    <property type="match status" value="1"/>
</dbReference>
<evidence type="ECO:0000256" key="7">
    <source>
        <dbReference type="ARBA" id="ARBA00022827"/>
    </source>
</evidence>
<comment type="similarity">
    <text evidence="3">Belongs to the FAD-dependent oxidoreductase 2 family. NadB subfamily.</text>
</comment>
<dbReference type="SUPFAM" id="SSF56425">
    <property type="entry name" value="Succinate dehydrogenase/fumarate reductase flavoprotein, catalytic domain"/>
    <property type="match status" value="1"/>
</dbReference>
<accession>A0A6V2Q053</accession>